<dbReference type="EMBL" id="MU826385">
    <property type="protein sequence ID" value="KAJ7376971.1"/>
    <property type="molecule type" value="Genomic_DNA"/>
</dbReference>
<proteinExistence type="predicted"/>
<gene>
    <name evidence="1" type="ORF">OS493_031243</name>
</gene>
<sequence>MHAVLVCSQADGAGRFGAYPSVPAEDVNNEAVVTRTKMATGLGNLKQQQLRLRVFKLIGKIVTSIVDGNTWPSHFIYLTNGGTTQRTRRSWPYLIYKDHLHPPPE</sequence>
<organism evidence="1 2">
    <name type="scientific">Desmophyllum pertusum</name>
    <dbReference type="NCBI Taxonomy" id="174260"/>
    <lineage>
        <taxon>Eukaryota</taxon>
        <taxon>Metazoa</taxon>
        <taxon>Cnidaria</taxon>
        <taxon>Anthozoa</taxon>
        <taxon>Hexacorallia</taxon>
        <taxon>Scleractinia</taxon>
        <taxon>Caryophylliina</taxon>
        <taxon>Caryophylliidae</taxon>
        <taxon>Desmophyllum</taxon>
    </lineage>
</organism>
<evidence type="ECO:0000313" key="2">
    <source>
        <dbReference type="Proteomes" id="UP001163046"/>
    </source>
</evidence>
<reference evidence="1" key="1">
    <citation type="submission" date="2023-01" db="EMBL/GenBank/DDBJ databases">
        <title>Genome assembly of the deep-sea coral Lophelia pertusa.</title>
        <authorList>
            <person name="Herrera S."/>
            <person name="Cordes E."/>
        </authorList>
    </citation>
    <scope>NUCLEOTIDE SEQUENCE</scope>
    <source>
        <strain evidence="1">USNM1676648</strain>
        <tissue evidence="1">Polyp</tissue>
    </source>
</reference>
<dbReference type="Proteomes" id="UP001163046">
    <property type="component" value="Unassembled WGS sequence"/>
</dbReference>
<accession>A0A9W9Z8P0</accession>
<evidence type="ECO:0000313" key="1">
    <source>
        <dbReference type="EMBL" id="KAJ7376971.1"/>
    </source>
</evidence>
<name>A0A9W9Z8P0_9CNID</name>
<keyword evidence="2" id="KW-1185">Reference proteome</keyword>
<dbReference type="AlphaFoldDB" id="A0A9W9Z8P0"/>
<comment type="caution">
    <text evidence="1">The sequence shown here is derived from an EMBL/GenBank/DDBJ whole genome shotgun (WGS) entry which is preliminary data.</text>
</comment>
<protein>
    <submittedName>
        <fullName evidence="1">Uncharacterized protein</fullName>
    </submittedName>
</protein>